<dbReference type="KEGG" id="tcr:511671.140"/>
<evidence type="ECO:0000313" key="4">
    <source>
        <dbReference type="Proteomes" id="UP000002296"/>
    </source>
</evidence>
<sequence length="552" mass="62177">MILLFFFLPLFPIVVVVVVFMVIIFMSFCLYKRGELRMASLDSSFRLGCSDPEATPSSPLRLIGGQQRGSVEPPMLFLQLRHLKAHAAVRVIETGNYNDQELSSPYSSPKKPQKFSLGRSFRSVTSCLVSKVVIPSPEERYVAIEQTSEHTAAFVVRYPQRRARAGGAAEEIGDVILSYPLTKLVDVSTFFLHEKGFFTFNTQPGAFDSSHAAENTVRTKKKGSNGAILSSSSSSSSFSPNGDVGLQLVFKEPHVSSPPAKDNFQRVEMQFASSRERDVWLHCLEEFYASFLLDSVRTGSEVSLTAPEVRGLIEESTRLMQQKPAPAVIERYIDFFLFSSCPEEADGKQEVRNINPKDVPCGGIIRIDLGDNQFETRRFAYKKITNRSHLSNGNLEEGEEEYLVICPTTVSQRVRRIRKQKVPTRKLRVVVEEEDFGNTFFLEQTTEATEAHRDSILSVCQSKSCKFHSGVVVSAPRGNSDFAITETIELHTSGFSERNRWLRWFELVLGKPVIYLSRLREEKKTLEMILNPRQRASSLCLEYSSPPFTDDG</sequence>
<dbReference type="InParanoid" id="Q4DGL2"/>
<evidence type="ECO:0008006" key="5">
    <source>
        <dbReference type="Google" id="ProtNLM"/>
    </source>
</evidence>
<dbReference type="AlphaFoldDB" id="Q4DGL2"/>
<gene>
    <name evidence="3" type="ORF">Tc00.1047053511671.140</name>
</gene>
<evidence type="ECO:0000256" key="1">
    <source>
        <dbReference type="SAM" id="MobiDB-lite"/>
    </source>
</evidence>
<feature type="transmembrane region" description="Helical" evidence="2">
    <location>
        <begin position="6"/>
        <end position="31"/>
    </location>
</feature>
<evidence type="ECO:0000256" key="2">
    <source>
        <dbReference type="SAM" id="Phobius"/>
    </source>
</evidence>
<dbReference type="GeneID" id="3544907"/>
<evidence type="ECO:0000313" key="3">
    <source>
        <dbReference type="EMBL" id="EAN91673.1"/>
    </source>
</evidence>
<keyword evidence="4" id="KW-1185">Reference proteome</keyword>
<dbReference type="PaxDb" id="353153-Q4DGL2"/>
<feature type="compositionally biased region" description="Low complexity" evidence="1">
    <location>
        <begin position="230"/>
        <end position="239"/>
    </location>
</feature>
<keyword evidence="2" id="KW-1133">Transmembrane helix</keyword>
<proteinExistence type="predicted"/>
<name>Q4DGL2_TRYCC</name>
<organism evidence="3 4">
    <name type="scientific">Trypanosoma cruzi (strain CL Brener)</name>
    <dbReference type="NCBI Taxonomy" id="353153"/>
    <lineage>
        <taxon>Eukaryota</taxon>
        <taxon>Discoba</taxon>
        <taxon>Euglenozoa</taxon>
        <taxon>Kinetoplastea</taxon>
        <taxon>Metakinetoplastina</taxon>
        <taxon>Trypanosomatida</taxon>
        <taxon>Trypanosomatidae</taxon>
        <taxon>Trypanosoma</taxon>
        <taxon>Schizotrypanum</taxon>
    </lineage>
</organism>
<reference evidence="3 4" key="1">
    <citation type="journal article" date="2005" name="Science">
        <title>The genome sequence of Trypanosoma cruzi, etiologic agent of Chagas disease.</title>
        <authorList>
            <person name="El-Sayed N.M."/>
            <person name="Myler P.J."/>
            <person name="Bartholomeu D.C."/>
            <person name="Nilsson D."/>
            <person name="Aggarwal G."/>
            <person name="Tran A.N."/>
            <person name="Ghedin E."/>
            <person name="Worthey E.A."/>
            <person name="Delcher A.L."/>
            <person name="Blandin G."/>
            <person name="Westenberger S.J."/>
            <person name="Caler E."/>
            <person name="Cerqueira G.C."/>
            <person name="Branche C."/>
            <person name="Haas B."/>
            <person name="Anupama A."/>
            <person name="Arner E."/>
            <person name="Aslund L."/>
            <person name="Attipoe P."/>
            <person name="Bontempi E."/>
            <person name="Bringaud F."/>
            <person name="Burton P."/>
            <person name="Cadag E."/>
            <person name="Campbell D.A."/>
            <person name="Carrington M."/>
            <person name="Crabtree J."/>
            <person name="Darban H."/>
            <person name="da Silveira J.F."/>
            <person name="de Jong P."/>
            <person name="Edwards K."/>
            <person name="Englund P.T."/>
            <person name="Fazelina G."/>
            <person name="Feldblyum T."/>
            <person name="Ferella M."/>
            <person name="Frasch A.C."/>
            <person name="Gull K."/>
            <person name="Horn D."/>
            <person name="Hou L."/>
            <person name="Huang Y."/>
            <person name="Kindlund E."/>
            <person name="Klingbeil M."/>
            <person name="Kluge S."/>
            <person name="Koo H."/>
            <person name="Lacerda D."/>
            <person name="Levin M.J."/>
            <person name="Lorenzi H."/>
            <person name="Louie T."/>
            <person name="Machado C.R."/>
            <person name="McCulloch R."/>
            <person name="McKenna A."/>
            <person name="Mizuno Y."/>
            <person name="Mottram J.C."/>
            <person name="Nelson S."/>
            <person name="Ochaya S."/>
            <person name="Osoegawa K."/>
            <person name="Pai G."/>
            <person name="Parsons M."/>
            <person name="Pentony M."/>
            <person name="Pettersson U."/>
            <person name="Pop M."/>
            <person name="Ramirez J.L."/>
            <person name="Rinta J."/>
            <person name="Robertson L."/>
            <person name="Salzberg S.L."/>
            <person name="Sanchez D.O."/>
            <person name="Seyler A."/>
            <person name="Sharma R."/>
            <person name="Shetty J."/>
            <person name="Simpson A.J."/>
            <person name="Sisk E."/>
            <person name="Tammi M.T."/>
            <person name="Tarleton R."/>
            <person name="Teixeira S."/>
            <person name="Van Aken S."/>
            <person name="Vogt C."/>
            <person name="Ward P.N."/>
            <person name="Wickstead B."/>
            <person name="Wortman J."/>
            <person name="White O."/>
            <person name="Fraser C.M."/>
            <person name="Stuart K.D."/>
            <person name="Andersson B."/>
        </authorList>
    </citation>
    <scope>NUCLEOTIDE SEQUENCE [LARGE SCALE GENOMIC DNA]</scope>
    <source>
        <strain evidence="3 4">CL Brener</strain>
    </source>
</reference>
<dbReference type="Proteomes" id="UP000002296">
    <property type="component" value="Unassembled WGS sequence"/>
</dbReference>
<keyword evidence="2" id="KW-0812">Transmembrane</keyword>
<comment type="caution">
    <text evidence="3">The sequence shown here is derived from an EMBL/GenBank/DDBJ whole genome shotgun (WGS) entry which is preliminary data.</text>
</comment>
<dbReference type="EMBL" id="AAHK01000504">
    <property type="protein sequence ID" value="EAN91673.1"/>
    <property type="molecule type" value="Genomic_DNA"/>
</dbReference>
<feature type="region of interest" description="Disordered" evidence="1">
    <location>
        <begin position="218"/>
        <end position="240"/>
    </location>
</feature>
<protein>
    <recommendedName>
        <fullName evidence="5">PH domain-containing protein</fullName>
    </recommendedName>
</protein>
<accession>Q4DGL2</accession>
<keyword evidence="2" id="KW-0472">Membrane</keyword>
<dbReference type="eggNOG" id="ENOG502SVH6">
    <property type="taxonomic scope" value="Eukaryota"/>
</dbReference>
<dbReference type="RefSeq" id="XP_813524.1">
    <property type="nucleotide sequence ID" value="XM_808431.1"/>
</dbReference>